<keyword evidence="2" id="KW-1185">Reference proteome</keyword>
<dbReference type="EMBL" id="JABUFE010000004">
    <property type="protein sequence ID" value="NSX55061.1"/>
    <property type="molecule type" value="Genomic_DNA"/>
</dbReference>
<organism evidence="1 2">
    <name type="scientific">Parasulfitobacter algicola</name>
    <dbReference type="NCBI Taxonomy" id="2614809"/>
    <lineage>
        <taxon>Bacteria</taxon>
        <taxon>Pseudomonadati</taxon>
        <taxon>Pseudomonadota</taxon>
        <taxon>Alphaproteobacteria</taxon>
        <taxon>Rhodobacterales</taxon>
        <taxon>Roseobacteraceae</taxon>
        <taxon>Parasulfitobacter</taxon>
    </lineage>
</organism>
<sequence>MLGLHPLYLSMTSLRLLYRRLGQKLILMGVIAFTLASCATAPMGVSSAQNEIAKQRMRFLMEAACLNETTLRAQRQVLDKQGFADKRPDKGGLSYNDGPSLVFANLDPNRWVVSNLDGLQKRIDGNGCSVGSPAISINDANDIVAQVLAPRLISDTRRLPATLGVGRSSTDGGNGYFFEDFAIVVSQGQITFSDAQGRSSVLPITNITVLRER</sequence>
<name>A0ABX2IST5_9RHOB</name>
<protein>
    <recommendedName>
        <fullName evidence="3">Lipoprotein</fullName>
    </recommendedName>
</protein>
<dbReference type="Proteomes" id="UP000777935">
    <property type="component" value="Unassembled WGS sequence"/>
</dbReference>
<gene>
    <name evidence="1" type="ORF">HRQ87_09635</name>
</gene>
<reference evidence="1 2" key="1">
    <citation type="submission" date="2020-06" db="EMBL/GenBank/DDBJ databases">
        <title>Sulfitobacter algicola sp. nov., isolated from green algae.</title>
        <authorList>
            <person name="Wang C."/>
        </authorList>
    </citation>
    <scope>NUCLEOTIDE SEQUENCE [LARGE SCALE GENOMIC DNA]</scope>
    <source>
        <strain evidence="1 2">1151</strain>
    </source>
</reference>
<evidence type="ECO:0000313" key="2">
    <source>
        <dbReference type="Proteomes" id="UP000777935"/>
    </source>
</evidence>
<comment type="caution">
    <text evidence="1">The sequence shown here is derived from an EMBL/GenBank/DDBJ whole genome shotgun (WGS) entry which is preliminary data.</text>
</comment>
<proteinExistence type="predicted"/>
<evidence type="ECO:0000313" key="1">
    <source>
        <dbReference type="EMBL" id="NSX55061.1"/>
    </source>
</evidence>
<dbReference type="RefSeq" id="WP_174137696.1">
    <property type="nucleotide sequence ID" value="NZ_JABUFE010000004.1"/>
</dbReference>
<evidence type="ECO:0008006" key="3">
    <source>
        <dbReference type="Google" id="ProtNLM"/>
    </source>
</evidence>
<accession>A0ABX2IST5</accession>